<evidence type="ECO:0000256" key="3">
    <source>
        <dbReference type="ARBA" id="ARBA00022737"/>
    </source>
</evidence>
<dbReference type="WBParaSite" id="PDA_v2.g12144.t1">
    <property type="protein sequence ID" value="PDA_v2.g12144.t1"/>
    <property type="gene ID" value="PDA_v2.g12144"/>
</dbReference>
<dbReference type="GO" id="GO:0005783">
    <property type="term" value="C:endoplasmic reticulum"/>
    <property type="evidence" value="ECO:0007669"/>
    <property type="project" value="TreeGrafter"/>
</dbReference>
<dbReference type="SUPFAM" id="SSF54534">
    <property type="entry name" value="FKBP-like"/>
    <property type="match status" value="2"/>
</dbReference>
<evidence type="ECO:0000256" key="1">
    <source>
        <dbReference type="ARBA" id="ARBA00000971"/>
    </source>
</evidence>
<dbReference type="Pfam" id="PF00254">
    <property type="entry name" value="FKBP_C"/>
    <property type="match status" value="2"/>
</dbReference>
<sequence>MRTFLLLFFVVLIQQSFCQRESDERTWSEEDGVEIEVIKKIPDSKCKRRSQPGDHIEQFYKLTDKNGNVVGSNFGKKPFKFILGQAQAMRAMDTAMRDMCEGEQRKIMIPADAVDEDERPRGVSEGEIMNYFVELKSIFRPNPGEKWMDDDGLSIEITHAIDEDECKKAEHGDTVHQHYILHLQDGTFVDSSHSRGKPFVFKLGAKPKQVIEGMERAMYGMCEGERRKLVIPPELGYGTDGRPPHIPGDSYLYFDIELFKLDKAENKEEL</sequence>
<proteinExistence type="predicted"/>
<evidence type="ECO:0000256" key="5">
    <source>
        <dbReference type="ARBA" id="ARBA00023235"/>
    </source>
</evidence>
<dbReference type="Gene3D" id="3.10.50.40">
    <property type="match status" value="2"/>
</dbReference>
<dbReference type="AlphaFoldDB" id="A0A914PBN9"/>
<keyword evidence="7" id="KW-0732">Signal</keyword>
<keyword evidence="5 6" id="KW-0413">Isomerase</keyword>
<reference evidence="10" key="1">
    <citation type="submission" date="2022-11" db="UniProtKB">
        <authorList>
            <consortium name="WormBaseParasite"/>
        </authorList>
    </citation>
    <scope>IDENTIFICATION</scope>
</reference>
<name>A0A914PBN9_9BILA</name>
<dbReference type="InterPro" id="IPR046357">
    <property type="entry name" value="PPIase_dom_sf"/>
</dbReference>
<evidence type="ECO:0000259" key="8">
    <source>
        <dbReference type="PROSITE" id="PS50059"/>
    </source>
</evidence>
<evidence type="ECO:0000256" key="2">
    <source>
        <dbReference type="ARBA" id="ARBA00013194"/>
    </source>
</evidence>
<evidence type="ECO:0000313" key="9">
    <source>
        <dbReference type="Proteomes" id="UP000887578"/>
    </source>
</evidence>
<keyword evidence="4 6" id="KW-0697">Rotamase</keyword>
<dbReference type="GO" id="GO:0003755">
    <property type="term" value="F:peptidyl-prolyl cis-trans isomerase activity"/>
    <property type="evidence" value="ECO:0007669"/>
    <property type="project" value="UniProtKB-KW"/>
</dbReference>
<evidence type="ECO:0000313" key="10">
    <source>
        <dbReference type="WBParaSite" id="PDA_v2.g12144.t1"/>
    </source>
</evidence>
<comment type="catalytic activity">
    <reaction evidence="1 6">
        <text>[protein]-peptidylproline (omega=180) = [protein]-peptidylproline (omega=0)</text>
        <dbReference type="Rhea" id="RHEA:16237"/>
        <dbReference type="Rhea" id="RHEA-COMP:10747"/>
        <dbReference type="Rhea" id="RHEA-COMP:10748"/>
        <dbReference type="ChEBI" id="CHEBI:83833"/>
        <dbReference type="ChEBI" id="CHEBI:83834"/>
        <dbReference type="EC" id="5.2.1.8"/>
    </reaction>
</comment>
<evidence type="ECO:0000256" key="4">
    <source>
        <dbReference type="ARBA" id="ARBA00023110"/>
    </source>
</evidence>
<dbReference type="PANTHER" id="PTHR46046">
    <property type="entry name" value="PEPTIDYLPROLYL ISOMERASE"/>
    <property type="match status" value="1"/>
</dbReference>
<dbReference type="EC" id="5.2.1.8" evidence="2 6"/>
<feature type="signal peptide" evidence="7">
    <location>
        <begin position="1"/>
        <end position="18"/>
    </location>
</feature>
<accession>A0A914PBN9</accession>
<dbReference type="PROSITE" id="PS50059">
    <property type="entry name" value="FKBP_PPIASE"/>
    <property type="match status" value="2"/>
</dbReference>
<dbReference type="PANTHER" id="PTHR46046:SF5">
    <property type="entry name" value="PEPTIDYLPROLYL ISOMERASE"/>
    <property type="match status" value="1"/>
</dbReference>
<keyword evidence="9" id="KW-1185">Reference proteome</keyword>
<dbReference type="InterPro" id="IPR001179">
    <property type="entry name" value="PPIase_FKBP_dom"/>
</dbReference>
<feature type="chain" id="PRO_5037345489" description="peptidylprolyl isomerase" evidence="7">
    <location>
        <begin position="19"/>
        <end position="270"/>
    </location>
</feature>
<dbReference type="Proteomes" id="UP000887578">
    <property type="component" value="Unplaced"/>
</dbReference>
<evidence type="ECO:0000256" key="7">
    <source>
        <dbReference type="SAM" id="SignalP"/>
    </source>
</evidence>
<dbReference type="InterPro" id="IPR051989">
    <property type="entry name" value="FKBP-like_isomerase"/>
</dbReference>
<dbReference type="FunFam" id="3.10.50.40:FF:000006">
    <property type="entry name" value="Peptidyl-prolyl cis-trans isomerase"/>
    <property type="match status" value="1"/>
</dbReference>
<organism evidence="9 10">
    <name type="scientific">Panagrolaimus davidi</name>
    <dbReference type="NCBI Taxonomy" id="227884"/>
    <lineage>
        <taxon>Eukaryota</taxon>
        <taxon>Metazoa</taxon>
        <taxon>Ecdysozoa</taxon>
        <taxon>Nematoda</taxon>
        <taxon>Chromadorea</taxon>
        <taxon>Rhabditida</taxon>
        <taxon>Tylenchina</taxon>
        <taxon>Panagrolaimomorpha</taxon>
        <taxon>Panagrolaimoidea</taxon>
        <taxon>Panagrolaimidae</taxon>
        <taxon>Panagrolaimus</taxon>
    </lineage>
</organism>
<feature type="domain" description="PPIase FKBP-type" evidence="8">
    <location>
        <begin position="172"/>
        <end position="262"/>
    </location>
</feature>
<evidence type="ECO:0000256" key="6">
    <source>
        <dbReference type="PROSITE-ProRule" id="PRU00277"/>
    </source>
</evidence>
<keyword evidence="3" id="KW-0677">Repeat</keyword>
<feature type="domain" description="PPIase FKBP-type" evidence="8">
    <location>
        <begin position="53"/>
        <end position="139"/>
    </location>
</feature>
<protein>
    <recommendedName>
        <fullName evidence="2 6">peptidylprolyl isomerase</fullName>
        <ecNumber evidence="2 6">5.2.1.8</ecNumber>
    </recommendedName>
</protein>